<feature type="domain" description="Metallo-beta-lactamase" evidence="1">
    <location>
        <begin position="24"/>
        <end position="193"/>
    </location>
</feature>
<keyword evidence="3" id="KW-1185">Reference proteome</keyword>
<dbReference type="SUPFAM" id="SSF56281">
    <property type="entry name" value="Metallo-hydrolase/oxidoreductase"/>
    <property type="match status" value="1"/>
</dbReference>
<accession>A0A917H5K3</accession>
<protein>
    <submittedName>
        <fullName evidence="2">MBL fold hydrolase</fullName>
    </submittedName>
</protein>
<proteinExistence type="predicted"/>
<keyword evidence="2" id="KW-0378">Hydrolase</keyword>
<name>A0A917H5K3_9BACI</name>
<gene>
    <name evidence="2" type="ORF">GCM10011398_09570</name>
</gene>
<organism evidence="2 3">
    <name type="scientific">Virgibacillus oceani</name>
    <dbReference type="NCBI Taxonomy" id="1479511"/>
    <lineage>
        <taxon>Bacteria</taxon>
        <taxon>Bacillati</taxon>
        <taxon>Bacillota</taxon>
        <taxon>Bacilli</taxon>
        <taxon>Bacillales</taxon>
        <taxon>Bacillaceae</taxon>
        <taxon>Virgibacillus</taxon>
    </lineage>
</organism>
<dbReference type="Pfam" id="PF00753">
    <property type="entry name" value="Lactamase_B"/>
    <property type="match status" value="1"/>
</dbReference>
<evidence type="ECO:0000259" key="1">
    <source>
        <dbReference type="SMART" id="SM00849"/>
    </source>
</evidence>
<dbReference type="GO" id="GO:0016787">
    <property type="term" value="F:hydrolase activity"/>
    <property type="evidence" value="ECO:0007669"/>
    <property type="project" value="UniProtKB-KW"/>
</dbReference>
<dbReference type="InterPro" id="IPR001279">
    <property type="entry name" value="Metallo-B-lactamas"/>
</dbReference>
<dbReference type="EMBL" id="BMFR01000002">
    <property type="protein sequence ID" value="GGG67832.1"/>
    <property type="molecule type" value="Genomic_DNA"/>
</dbReference>
<dbReference type="InterPro" id="IPR050855">
    <property type="entry name" value="NDM-1-like"/>
</dbReference>
<sequence length="265" mass="31076">MERFRYDDIDIVKITVNPVFPIMNVYLYFIDGILVDTGPSIQKRNLLPVFKEWDIRYAAITHHHEDHAGLARWIDKHVSAEILCHEKMVPIAHKNASLPWYRTLFSGPRLAFNGRPYPKVVETPRYQFYPIDTPGHTFDHVCLFEPYNGWLFTGDLYITPYPKVFLKEESISSYIDSIEQLNKLDYQTLFCGHEGIVTNGKEMMNRKLQYLQRTKKEVIRLHKLGCNDRSIIKKLFPNQVKLETASFGAFSRRNLVRSCYRDGLN</sequence>
<evidence type="ECO:0000313" key="3">
    <source>
        <dbReference type="Proteomes" id="UP000622860"/>
    </source>
</evidence>
<dbReference type="InterPro" id="IPR036866">
    <property type="entry name" value="RibonucZ/Hydroxyglut_hydro"/>
</dbReference>
<dbReference type="AlphaFoldDB" id="A0A917H5K3"/>
<dbReference type="Proteomes" id="UP000622860">
    <property type="component" value="Unassembled WGS sequence"/>
</dbReference>
<dbReference type="PANTHER" id="PTHR42951">
    <property type="entry name" value="METALLO-BETA-LACTAMASE DOMAIN-CONTAINING"/>
    <property type="match status" value="1"/>
</dbReference>
<reference evidence="2" key="1">
    <citation type="journal article" date="2014" name="Int. J. Syst. Evol. Microbiol.">
        <title>Complete genome sequence of Corynebacterium casei LMG S-19264T (=DSM 44701T), isolated from a smear-ripened cheese.</title>
        <authorList>
            <consortium name="US DOE Joint Genome Institute (JGI-PGF)"/>
            <person name="Walter F."/>
            <person name="Albersmeier A."/>
            <person name="Kalinowski J."/>
            <person name="Ruckert C."/>
        </authorList>
    </citation>
    <scope>NUCLEOTIDE SEQUENCE</scope>
    <source>
        <strain evidence="2">CGMCC 1.12754</strain>
    </source>
</reference>
<dbReference type="SMART" id="SM00849">
    <property type="entry name" value="Lactamase_B"/>
    <property type="match status" value="1"/>
</dbReference>
<dbReference type="Gene3D" id="3.60.15.10">
    <property type="entry name" value="Ribonuclease Z/Hydroxyacylglutathione hydrolase-like"/>
    <property type="match status" value="1"/>
</dbReference>
<comment type="caution">
    <text evidence="2">The sequence shown here is derived from an EMBL/GenBank/DDBJ whole genome shotgun (WGS) entry which is preliminary data.</text>
</comment>
<dbReference type="RefSeq" id="WP_188454203.1">
    <property type="nucleotide sequence ID" value="NZ_BMFR01000002.1"/>
</dbReference>
<reference evidence="2" key="2">
    <citation type="submission" date="2020-09" db="EMBL/GenBank/DDBJ databases">
        <authorList>
            <person name="Sun Q."/>
            <person name="Zhou Y."/>
        </authorList>
    </citation>
    <scope>NUCLEOTIDE SEQUENCE</scope>
    <source>
        <strain evidence="2">CGMCC 1.12754</strain>
    </source>
</reference>
<evidence type="ECO:0000313" key="2">
    <source>
        <dbReference type="EMBL" id="GGG67832.1"/>
    </source>
</evidence>